<accession>A0A7W6DSN4</accession>
<comment type="caution">
    <text evidence="1">The sequence shown here is derived from an EMBL/GenBank/DDBJ whole genome shotgun (WGS) entry which is preliminary data.</text>
</comment>
<dbReference type="EMBL" id="JACIEJ010000005">
    <property type="protein sequence ID" value="MBB3986187.1"/>
    <property type="molecule type" value="Genomic_DNA"/>
</dbReference>
<dbReference type="AlphaFoldDB" id="A0A7W6DSN4"/>
<organism evidence="1 2">
    <name type="scientific">Sagittula marina</name>
    <dbReference type="NCBI Taxonomy" id="943940"/>
    <lineage>
        <taxon>Bacteria</taxon>
        <taxon>Pseudomonadati</taxon>
        <taxon>Pseudomonadota</taxon>
        <taxon>Alphaproteobacteria</taxon>
        <taxon>Rhodobacterales</taxon>
        <taxon>Roseobacteraceae</taxon>
        <taxon>Sagittula</taxon>
    </lineage>
</organism>
<proteinExistence type="predicted"/>
<reference evidence="1 2" key="1">
    <citation type="submission" date="2020-08" db="EMBL/GenBank/DDBJ databases">
        <title>Genomic Encyclopedia of Type Strains, Phase IV (KMG-IV): sequencing the most valuable type-strain genomes for metagenomic binning, comparative biology and taxonomic classification.</title>
        <authorList>
            <person name="Goeker M."/>
        </authorList>
    </citation>
    <scope>NUCLEOTIDE SEQUENCE [LARGE SCALE GENOMIC DNA]</scope>
    <source>
        <strain evidence="1 2">DSM 102235</strain>
    </source>
</reference>
<evidence type="ECO:0000313" key="1">
    <source>
        <dbReference type="EMBL" id="MBB3986187.1"/>
    </source>
</evidence>
<gene>
    <name evidence="1" type="ORF">GGQ68_002525</name>
</gene>
<name>A0A7W6DSN4_9RHOB</name>
<keyword evidence="2" id="KW-1185">Reference proteome</keyword>
<protein>
    <submittedName>
        <fullName evidence="1">Uncharacterized protein</fullName>
    </submittedName>
</protein>
<evidence type="ECO:0000313" key="2">
    <source>
        <dbReference type="Proteomes" id="UP000541426"/>
    </source>
</evidence>
<dbReference type="Proteomes" id="UP000541426">
    <property type="component" value="Unassembled WGS sequence"/>
</dbReference>
<sequence length="77" mass="9255">MRRAVVTLLRRYAAPAIEWTSVEIHWLIYRDRSMSLCARAWVYREHLFWRAWVAVFDTLLLGYEPDHCRASAERCGR</sequence>